<dbReference type="AlphaFoldDB" id="V6J3M4"/>
<accession>V6J3M4</accession>
<sequence>MAVLNLNVDTLLIRAEGARLLRDQRARRDPAARYPSEEARGSPAVAPVDASTWSKNQQASLTKLKFKQLSQKEQLFKCVNI</sequence>
<feature type="compositionally biased region" description="Basic and acidic residues" evidence="1">
    <location>
        <begin position="25"/>
        <end position="40"/>
    </location>
</feature>
<evidence type="ECO:0000313" key="2">
    <source>
        <dbReference type="EMBL" id="EST11309.1"/>
    </source>
</evidence>
<protein>
    <submittedName>
        <fullName evidence="2">Uncharacterized protein</fullName>
    </submittedName>
</protein>
<comment type="caution">
    <text evidence="2">The sequence shown here is derived from an EMBL/GenBank/DDBJ whole genome shotgun (WGS) entry which is preliminary data.</text>
</comment>
<proteinExistence type="predicted"/>
<dbReference type="EMBL" id="AWTC01000013">
    <property type="protein sequence ID" value="EST11309.1"/>
    <property type="molecule type" value="Genomic_DNA"/>
</dbReference>
<reference evidence="2 3" key="1">
    <citation type="journal article" date="2013" name="Genome Announc.">
        <title>Genome Sequence of Sporolactobacillus laevolacticus DSM442, an Efficient Polymer-Grade D-Lactate Producer from Agricultural Waste Cottonseed as a Nitrogen Source.</title>
        <authorList>
            <person name="Wang H."/>
            <person name="Wang L."/>
            <person name="Ju J."/>
            <person name="Yu B."/>
            <person name="Ma Y."/>
        </authorList>
    </citation>
    <scope>NUCLEOTIDE SEQUENCE [LARGE SCALE GENOMIC DNA]</scope>
    <source>
        <strain evidence="2 3">DSM 442</strain>
    </source>
</reference>
<keyword evidence="3" id="KW-1185">Reference proteome</keyword>
<organism evidence="2 3">
    <name type="scientific">Sporolactobacillus laevolacticus DSM 442</name>
    <dbReference type="NCBI Taxonomy" id="1395513"/>
    <lineage>
        <taxon>Bacteria</taxon>
        <taxon>Bacillati</taxon>
        <taxon>Bacillota</taxon>
        <taxon>Bacilli</taxon>
        <taxon>Bacillales</taxon>
        <taxon>Sporolactobacillaceae</taxon>
        <taxon>Sporolactobacillus</taxon>
    </lineage>
</organism>
<dbReference type="Proteomes" id="UP000018296">
    <property type="component" value="Unassembled WGS sequence"/>
</dbReference>
<evidence type="ECO:0000313" key="3">
    <source>
        <dbReference type="Proteomes" id="UP000018296"/>
    </source>
</evidence>
<dbReference type="STRING" id="1395513.P343_13525"/>
<name>V6J3M4_9BACL</name>
<evidence type="ECO:0000256" key="1">
    <source>
        <dbReference type="SAM" id="MobiDB-lite"/>
    </source>
</evidence>
<feature type="region of interest" description="Disordered" evidence="1">
    <location>
        <begin position="25"/>
        <end position="51"/>
    </location>
</feature>
<gene>
    <name evidence="2" type="ORF">P343_13525</name>
</gene>